<evidence type="ECO:0000313" key="1">
    <source>
        <dbReference type="EMBL" id="KJY83568.1"/>
    </source>
</evidence>
<gene>
    <name evidence="1" type="ORF">TW81_07255</name>
</gene>
<name>A0A0F4NL16_9VIBR</name>
<dbReference type="InterPro" id="IPR038026">
    <property type="entry name" value="MtlR-like_sf"/>
</dbReference>
<dbReference type="PATRIC" id="fig|579748.3.peg.1490"/>
<dbReference type="EMBL" id="JXXV01000014">
    <property type="protein sequence ID" value="KJY83568.1"/>
    <property type="molecule type" value="Genomic_DNA"/>
</dbReference>
<dbReference type="AlphaFoldDB" id="A0A0F4NL16"/>
<evidence type="ECO:0000313" key="2">
    <source>
        <dbReference type="Proteomes" id="UP000033673"/>
    </source>
</evidence>
<comment type="caution">
    <text evidence="1">The sequence shown here is derived from an EMBL/GenBank/DDBJ whole genome shotgun (WGS) entry which is preliminary data.</text>
</comment>
<proteinExistence type="predicted"/>
<dbReference type="STRING" id="579748.TW81_07255"/>
<keyword evidence="2" id="KW-1185">Reference proteome</keyword>
<reference evidence="1 2" key="1">
    <citation type="journal article" date="2015" name="BMC Genomics">
        <title>Genome mining reveals unlocked bioactive potential of marine Gram-negative bacteria.</title>
        <authorList>
            <person name="Machado H."/>
            <person name="Sonnenschein E.C."/>
            <person name="Melchiorsen J."/>
            <person name="Gram L."/>
        </authorList>
    </citation>
    <scope>NUCLEOTIDE SEQUENCE [LARGE SCALE GENOMIC DNA]</scope>
    <source>
        <strain evidence="1 2">S2757</strain>
    </source>
</reference>
<dbReference type="Pfam" id="PF05068">
    <property type="entry name" value="MtlR"/>
    <property type="match status" value="1"/>
</dbReference>
<organism evidence="1 2">
    <name type="scientific">Vibrio galatheae</name>
    <dbReference type="NCBI Taxonomy" id="579748"/>
    <lineage>
        <taxon>Bacteria</taxon>
        <taxon>Pseudomonadati</taxon>
        <taxon>Pseudomonadota</taxon>
        <taxon>Gammaproteobacteria</taxon>
        <taxon>Vibrionales</taxon>
        <taxon>Vibrionaceae</taxon>
        <taxon>Vibrio</taxon>
    </lineage>
</organism>
<dbReference type="InterPro" id="IPR007761">
    <property type="entry name" value="MtlR-like"/>
</dbReference>
<dbReference type="Proteomes" id="UP000033673">
    <property type="component" value="Unassembled WGS sequence"/>
</dbReference>
<dbReference type="SUPFAM" id="SSF158668">
    <property type="entry name" value="MtlR-like"/>
    <property type="match status" value="1"/>
</dbReference>
<dbReference type="GO" id="GO:0045892">
    <property type="term" value="P:negative regulation of DNA-templated transcription"/>
    <property type="evidence" value="ECO:0007669"/>
    <property type="project" value="TreeGrafter"/>
</dbReference>
<dbReference type="PANTHER" id="PTHR37941:SF1">
    <property type="entry name" value="FUMARASE E-RELATED"/>
    <property type="match status" value="1"/>
</dbReference>
<accession>A0A0F4NL16</accession>
<protein>
    <submittedName>
        <fullName evidence="1">Mannitol operon repressor</fullName>
    </submittedName>
</protein>
<sequence length="196" mass="22380">MLVPQSATDVALYPFEENMPIHSSHEAELLEELAESANAAECLLCAYDVLEDMLDAILKSIFHKDDYAVKFVVDPLLTNDGPLGEILVRTKLLLGLGVISKQTYDDIDVFVTLKEWVKVQEGKLDFWDRDIVFELNRVNAIRKIMPIEYSPELIEGLNEEMKTMFLERHFQKVRSTIVLAVNDIHQQLSRDNALTS</sequence>
<dbReference type="PANTHER" id="PTHR37941">
    <property type="entry name" value="FUMARASE E-RELATED"/>
    <property type="match status" value="1"/>
</dbReference>
<dbReference type="Gene3D" id="1.20.120.330">
    <property type="entry name" value="Nucleotidyltransferases domain 2"/>
    <property type="match status" value="1"/>
</dbReference>